<evidence type="ECO:0000256" key="8">
    <source>
        <dbReference type="ARBA" id="ARBA00023014"/>
    </source>
</evidence>
<feature type="binding site" evidence="10">
    <location>
        <position position="180"/>
    </location>
    <ligand>
        <name>[4Fe-4S] cluster</name>
        <dbReference type="ChEBI" id="CHEBI:49883"/>
        <label>2</label>
    </ligand>
</feature>
<comment type="function">
    <text evidence="10">Part of a membrane-bound complex that couples electron transfer with translocation of ions across the membrane.</text>
</comment>
<feature type="binding site" evidence="10">
    <location>
        <position position="136"/>
    </location>
    <ligand>
        <name>[4Fe-4S] cluster</name>
        <dbReference type="ChEBI" id="CHEBI:49883"/>
        <label>2</label>
    </ligand>
</feature>
<feature type="binding site" evidence="10">
    <location>
        <position position="48"/>
    </location>
    <ligand>
        <name>[4Fe-4S] cluster</name>
        <dbReference type="ChEBI" id="CHEBI:49883"/>
        <label>1</label>
    </ligand>
</feature>
<dbReference type="PANTHER" id="PTHR43560:SF1">
    <property type="entry name" value="ION-TRANSLOCATING OXIDOREDUCTASE COMPLEX SUBUNIT B"/>
    <property type="match status" value="1"/>
</dbReference>
<dbReference type="SUPFAM" id="SSF54862">
    <property type="entry name" value="4Fe-4S ferredoxins"/>
    <property type="match status" value="2"/>
</dbReference>
<proteinExistence type="inferred from homology"/>
<dbReference type="Gene3D" id="3.30.70.20">
    <property type="match status" value="2"/>
</dbReference>
<dbReference type="GO" id="GO:0046872">
    <property type="term" value="F:metal ion binding"/>
    <property type="evidence" value="ECO:0007669"/>
    <property type="project" value="UniProtKB-KW"/>
</dbReference>
<protein>
    <recommendedName>
        <fullName evidence="10">Ion-translocating oxidoreductase complex subunit B</fullName>
        <ecNumber evidence="10">7.-.-.-</ecNumber>
    </recommendedName>
    <alternativeName>
        <fullName evidence="10">Rnf electron transport complex subunit B</fullName>
    </alternativeName>
</protein>
<dbReference type="PROSITE" id="PS00198">
    <property type="entry name" value="4FE4S_FER_1"/>
    <property type="match status" value="1"/>
</dbReference>
<evidence type="ECO:0000259" key="12">
    <source>
        <dbReference type="PROSITE" id="PS51656"/>
    </source>
</evidence>
<dbReference type="InterPro" id="IPR007202">
    <property type="entry name" value="4Fe-4S_dom"/>
</dbReference>
<keyword evidence="9 10" id="KW-0472">Membrane</keyword>
<dbReference type="GO" id="GO:0009055">
    <property type="term" value="F:electron transfer activity"/>
    <property type="evidence" value="ECO:0007669"/>
    <property type="project" value="InterPro"/>
</dbReference>
<keyword evidence="6 10" id="KW-0249">Electron transport</keyword>
<dbReference type="Proteomes" id="UP000266067">
    <property type="component" value="Unassembled WGS sequence"/>
</dbReference>
<feature type="binding site" evidence="10">
    <location>
        <position position="73"/>
    </location>
    <ligand>
        <name>[4Fe-4S] cluster</name>
        <dbReference type="ChEBI" id="CHEBI:49883"/>
        <label>1</label>
    </ligand>
</feature>
<dbReference type="InterPro" id="IPR017900">
    <property type="entry name" value="4Fe4S_Fe_S_CS"/>
</dbReference>
<dbReference type="AlphaFoldDB" id="A0A3A1N556"/>
<comment type="cofactor">
    <cofactor evidence="10">
        <name>[4Fe-4S] cluster</name>
        <dbReference type="ChEBI" id="CHEBI:49883"/>
    </cofactor>
    <text evidence="10">Binds 3 [4Fe-4S] clusters.</text>
</comment>
<keyword evidence="14" id="KW-1185">Reference proteome</keyword>
<evidence type="ECO:0000256" key="4">
    <source>
        <dbReference type="ARBA" id="ARBA00022737"/>
    </source>
</evidence>
<comment type="subunit">
    <text evidence="10">The complex is composed of six subunits: RnfA, RnfB, RnfC, RnfD, RnfE and RnfG.</text>
</comment>
<feature type="region of interest" description="Hydrophobic" evidence="10">
    <location>
        <begin position="1"/>
        <end position="25"/>
    </location>
</feature>
<feature type="binding site" evidence="10">
    <location>
        <position position="150"/>
    </location>
    <ligand>
        <name>[4Fe-4S] cluster</name>
        <dbReference type="ChEBI" id="CHEBI:49883"/>
        <label>3</label>
    </ligand>
</feature>
<dbReference type="InterPro" id="IPR017896">
    <property type="entry name" value="4Fe4S_Fe-S-bd"/>
</dbReference>
<evidence type="ECO:0000256" key="6">
    <source>
        <dbReference type="ARBA" id="ARBA00022982"/>
    </source>
</evidence>
<dbReference type="InterPro" id="IPR010207">
    <property type="entry name" value="Elect_transpt_cplx_RnfB/RsxB"/>
</dbReference>
<dbReference type="EC" id="7.-.-.-" evidence="10"/>
<keyword evidence="2 10" id="KW-0004">4Fe-4S</keyword>
<dbReference type="NCBIfam" id="TIGR01944">
    <property type="entry name" value="rnfB"/>
    <property type="match status" value="1"/>
</dbReference>
<keyword evidence="7 10" id="KW-0408">Iron</keyword>
<keyword evidence="1 10" id="KW-0813">Transport</keyword>
<feature type="binding site" evidence="10">
    <location>
        <position position="140"/>
    </location>
    <ligand>
        <name>[4Fe-4S] cluster</name>
        <dbReference type="ChEBI" id="CHEBI:49883"/>
        <label>2</label>
    </ligand>
</feature>
<evidence type="ECO:0000256" key="9">
    <source>
        <dbReference type="ARBA" id="ARBA00023136"/>
    </source>
</evidence>
<dbReference type="GO" id="GO:0005886">
    <property type="term" value="C:plasma membrane"/>
    <property type="evidence" value="ECO:0007669"/>
    <property type="project" value="UniProtKB-SubCell"/>
</dbReference>
<reference evidence="13 14" key="1">
    <citation type="submission" date="2018-08" db="EMBL/GenBank/DDBJ databases">
        <title>Proposal of Muricauda 72 sp.nov. and Muricauda NH166 sp.nov., isolated from seawater.</title>
        <authorList>
            <person name="Cheng H."/>
            <person name="Wu Y.-H."/>
            <person name="Guo L.-L."/>
            <person name="Xu X.-W."/>
        </authorList>
    </citation>
    <scope>NUCLEOTIDE SEQUENCE [LARGE SCALE GENOMIC DNA]</scope>
    <source>
        <strain evidence="13 14">KCTC 22173</strain>
    </source>
</reference>
<accession>A0A3A1N556</accession>
<sequence length="288" mass="30438">MSIIIAVAALGGLTLLLAIMLIVANKKLFVYEDPRIDKVEDMLPHANCGACGFPGCRPFAEALVHGKALPGKCTVSTDEGRQSIANFLGVDMGTEEKKVARLACAGGTNVAINRAQYVGVQSCQAAALVSGGGKGCFWGCLGHGDCEVVCDFDAITMNEHGLPIVDQEKCTACGDCVEACPKDLFSLQPVSHHLWVACKNLEHGEAVLEDCQVGCTACGKCAMDAPSDLITMKSNLPVINYAENHNTQVPIQRCPTGAIVWLDDDGVVIKGKESKKIIRKGSRSMGSS</sequence>
<dbReference type="HAMAP" id="MF_00463">
    <property type="entry name" value="RsxB_RnfB"/>
    <property type="match status" value="1"/>
</dbReference>
<keyword evidence="4 10" id="KW-0677">Repeat</keyword>
<dbReference type="OrthoDB" id="9789936at2"/>
<comment type="caution">
    <text evidence="13">The sequence shown here is derived from an EMBL/GenBank/DDBJ whole genome shotgun (WGS) entry which is preliminary data.</text>
</comment>
<dbReference type="PANTHER" id="PTHR43560">
    <property type="entry name" value="ION-TRANSLOCATING OXIDOREDUCTASE COMPLEX SUBUNIT B"/>
    <property type="match status" value="1"/>
</dbReference>
<feature type="binding site" evidence="10">
    <location>
        <position position="176"/>
    </location>
    <ligand>
        <name>[4Fe-4S] cluster</name>
        <dbReference type="ChEBI" id="CHEBI:49883"/>
        <label>3</label>
    </ligand>
</feature>
<feature type="binding site" evidence="10">
    <location>
        <position position="56"/>
    </location>
    <ligand>
        <name>[4Fe-4S] cluster</name>
        <dbReference type="ChEBI" id="CHEBI:49883"/>
        <label>1</label>
    </ligand>
</feature>
<dbReference type="Pfam" id="PF04060">
    <property type="entry name" value="FeS"/>
    <property type="match status" value="1"/>
</dbReference>
<evidence type="ECO:0000256" key="5">
    <source>
        <dbReference type="ARBA" id="ARBA00022967"/>
    </source>
</evidence>
<feature type="binding site" evidence="10">
    <location>
        <position position="51"/>
    </location>
    <ligand>
        <name>[4Fe-4S] cluster</name>
        <dbReference type="ChEBI" id="CHEBI:49883"/>
        <label>1</label>
    </ligand>
</feature>
<comment type="caution">
    <text evidence="10">Lacks conserved residue(s) required for the propagation of feature annotation.</text>
</comment>
<organism evidence="13 14">
    <name type="scientific">Flagellimonas lutimaris</name>
    <dbReference type="NCBI Taxonomy" id="475082"/>
    <lineage>
        <taxon>Bacteria</taxon>
        <taxon>Pseudomonadati</taxon>
        <taxon>Bacteroidota</taxon>
        <taxon>Flavobacteriia</taxon>
        <taxon>Flavobacteriales</taxon>
        <taxon>Flavobacteriaceae</taxon>
        <taxon>Flagellimonas</taxon>
    </lineage>
</organism>
<comment type="similarity">
    <text evidence="10">Belongs to the 4Fe4S bacterial-type ferredoxin family. RnfB subfamily.</text>
</comment>
<feature type="domain" description="4Fe-4S" evidence="12">
    <location>
        <begin position="31"/>
        <end position="90"/>
    </location>
</feature>
<keyword evidence="10" id="KW-1003">Cell membrane</keyword>
<evidence type="ECO:0000256" key="7">
    <source>
        <dbReference type="ARBA" id="ARBA00023004"/>
    </source>
</evidence>
<evidence type="ECO:0000313" key="14">
    <source>
        <dbReference type="Proteomes" id="UP000266067"/>
    </source>
</evidence>
<dbReference type="GO" id="GO:0051539">
    <property type="term" value="F:4 iron, 4 sulfur cluster binding"/>
    <property type="evidence" value="ECO:0007669"/>
    <property type="project" value="UniProtKB-UniRule"/>
</dbReference>
<dbReference type="RefSeq" id="WP_119609002.1">
    <property type="nucleotide sequence ID" value="NZ_QXFH01000077.1"/>
</dbReference>
<dbReference type="PROSITE" id="PS51379">
    <property type="entry name" value="4FE4S_FER_2"/>
    <property type="match status" value="2"/>
</dbReference>
<gene>
    <name evidence="10" type="primary">rnfB</name>
    <name evidence="13" type="ORF">D2V08_14950</name>
</gene>
<dbReference type="Gene3D" id="1.10.15.40">
    <property type="entry name" value="Electron transport complex subunit B, putative Fe-S cluster"/>
    <property type="match status" value="1"/>
</dbReference>
<feature type="binding site" evidence="10">
    <location>
        <position position="170"/>
    </location>
    <ligand>
        <name>[4Fe-4S] cluster</name>
        <dbReference type="ChEBI" id="CHEBI:49883"/>
        <label>3</label>
    </ligand>
</feature>
<name>A0A3A1N556_9FLAO</name>
<keyword evidence="8 10" id="KW-0411">Iron-sulfur</keyword>
<feature type="binding site" evidence="10">
    <location>
        <position position="173"/>
    </location>
    <ligand>
        <name>[4Fe-4S] cluster</name>
        <dbReference type="ChEBI" id="CHEBI:49883"/>
        <label>3</label>
    </ligand>
</feature>
<dbReference type="InterPro" id="IPR050395">
    <property type="entry name" value="4Fe4S_Ferredoxin_RnfB"/>
</dbReference>
<evidence type="ECO:0000259" key="11">
    <source>
        <dbReference type="PROSITE" id="PS51379"/>
    </source>
</evidence>
<evidence type="ECO:0000256" key="3">
    <source>
        <dbReference type="ARBA" id="ARBA00022723"/>
    </source>
</evidence>
<evidence type="ECO:0000256" key="1">
    <source>
        <dbReference type="ARBA" id="ARBA00022448"/>
    </source>
</evidence>
<dbReference type="PROSITE" id="PS51656">
    <property type="entry name" value="4FE4S"/>
    <property type="match status" value="1"/>
</dbReference>
<keyword evidence="5 10" id="KW-1278">Translocase</keyword>
<feature type="binding site" evidence="10">
    <location>
        <position position="146"/>
    </location>
    <ligand>
        <name>[4Fe-4S] cluster</name>
        <dbReference type="ChEBI" id="CHEBI:49883"/>
        <label>2</label>
    </ligand>
</feature>
<keyword evidence="3 10" id="KW-0479">Metal-binding</keyword>
<evidence type="ECO:0000256" key="2">
    <source>
        <dbReference type="ARBA" id="ARBA00022485"/>
    </source>
</evidence>
<evidence type="ECO:0000256" key="10">
    <source>
        <dbReference type="HAMAP-Rule" id="MF_00463"/>
    </source>
</evidence>
<feature type="domain" description="4Fe-4S ferredoxin-type" evidence="11">
    <location>
        <begin position="204"/>
        <end position="235"/>
    </location>
</feature>
<feature type="domain" description="4Fe-4S ferredoxin-type" evidence="11">
    <location>
        <begin position="161"/>
        <end position="190"/>
    </location>
</feature>
<evidence type="ECO:0000313" key="13">
    <source>
        <dbReference type="EMBL" id="RIV30396.1"/>
    </source>
</evidence>
<dbReference type="Pfam" id="PF00037">
    <property type="entry name" value="Fer4"/>
    <property type="match status" value="1"/>
</dbReference>
<dbReference type="EMBL" id="QXFH01000077">
    <property type="protein sequence ID" value="RIV30396.1"/>
    <property type="molecule type" value="Genomic_DNA"/>
</dbReference>
<comment type="subcellular location">
    <subcellularLocation>
        <location evidence="10">Cell membrane</location>
    </subcellularLocation>
</comment>
<dbReference type="GO" id="GO:0022900">
    <property type="term" value="P:electron transport chain"/>
    <property type="evidence" value="ECO:0007669"/>
    <property type="project" value="UniProtKB-UniRule"/>
</dbReference>